<dbReference type="EMBL" id="AP024355">
    <property type="protein sequence ID" value="BCR06119.1"/>
    <property type="molecule type" value="Genomic_DNA"/>
</dbReference>
<keyword evidence="1 4" id="KW-0349">Heme</keyword>
<organism evidence="7 8">
    <name type="scientific">Desulfuromonas versatilis</name>
    <dbReference type="NCBI Taxonomy" id="2802975"/>
    <lineage>
        <taxon>Bacteria</taxon>
        <taxon>Pseudomonadati</taxon>
        <taxon>Thermodesulfobacteriota</taxon>
        <taxon>Desulfuromonadia</taxon>
        <taxon>Desulfuromonadales</taxon>
        <taxon>Desulfuromonadaceae</taxon>
        <taxon>Desulfuromonas</taxon>
    </lineage>
</organism>
<reference evidence="7 8" key="2">
    <citation type="journal article" date="2021" name="Int. J. Syst. Evol. Microbiol.">
        <title>Isolation and Polyphasic Characterization of Desulfuromonas versatilis sp. Nov., an Electrogenic Bacteria Capable of Versatile Metabolism Isolated from a Graphene Oxide-Reducing Enrichment Culture.</title>
        <authorList>
            <person name="Xie L."/>
            <person name="Yoshida N."/>
            <person name="Ishii S."/>
            <person name="Meng L."/>
        </authorList>
    </citation>
    <scope>NUCLEOTIDE SEQUENCE [LARGE SCALE GENOMIC DNA]</scope>
    <source>
        <strain evidence="7 8">NIT-T3</strain>
    </source>
</reference>
<keyword evidence="2 4" id="KW-0479">Metal-binding</keyword>
<dbReference type="RefSeq" id="WP_221249499.1">
    <property type="nucleotide sequence ID" value="NZ_AP024355.1"/>
</dbReference>
<dbReference type="Proteomes" id="UP001319827">
    <property type="component" value="Chromosome"/>
</dbReference>
<dbReference type="SUPFAM" id="SSF46626">
    <property type="entry name" value="Cytochrome c"/>
    <property type="match status" value="1"/>
</dbReference>
<feature type="chain" id="PRO_5046451428" evidence="5">
    <location>
        <begin position="26"/>
        <end position="108"/>
    </location>
</feature>
<evidence type="ECO:0000313" key="7">
    <source>
        <dbReference type="EMBL" id="BCR06119.1"/>
    </source>
</evidence>
<accession>A0ABN6E1H2</accession>
<sequence>MNLKSFAAVFAAAGLTLALAGTANAVDNEARARELINALGCKGCHQFNGEGGNLGPALDQVGARLTSGQLRAKLVDPKASVPTSIMPSFSHMAEEDLKVLTEYLAGLK</sequence>
<feature type="signal peptide" evidence="5">
    <location>
        <begin position="1"/>
        <end position="25"/>
    </location>
</feature>
<keyword evidence="5" id="KW-0732">Signal</keyword>
<evidence type="ECO:0000256" key="1">
    <source>
        <dbReference type="ARBA" id="ARBA00022617"/>
    </source>
</evidence>
<feature type="domain" description="Cytochrome c" evidence="6">
    <location>
        <begin position="27"/>
        <end position="108"/>
    </location>
</feature>
<proteinExistence type="predicted"/>
<dbReference type="Gene3D" id="1.10.760.10">
    <property type="entry name" value="Cytochrome c-like domain"/>
    <property type="match status" value="1"/>
</dbReference>
<evidence type="ECO:0000259" key="6">
    <source>
        <dbReference type="PROSITE" id="PS51007"/>
    </source>
</evidence>
<keyword evidence="8" id="KW-1185">Reference proteome</keyword>
<evidence type="ECO:0000256" key="4">
    <source>
        <dbReference type="PROSITE-ProRule" id="PRU00433"/>
    </source>
</evidence>
<name>A0ABN6E1H2_9BACT</name>
<evidence type="ECO:0000256" key="2">
    <source>
        <dbReference type="ARBA" id="ARBA00022723"/>
    </source>
</evidence>
<keyword evidence="3 4" id="KW-0408">Iron</keyword>
<evidence type="ECO:0000313" key="8">
    <source>
        <dbReference type="Proteomes" id="UP001319827"/>
    </source>
</evidence>
<dbReference type="Pfam" id="PF00034">
    <property type="entry name" value="Cytochrom_C"/>
    <property type="match status" value="1"/>
</dbReference>
<protein>
    <submittedName>
        <fullName evidence="7">C-type cytochrome</fullName>
    </submittedName>
</protein>
<reference evidence="7 8" key="1">
    <citation type="journal article" date="2016" name="C (Basel)">
        <title>Selective Growth of and Electricity Production by Marine Exoelectrogenic Bacteria in Self-Aggregated Hydrogel of Microbially Reduced Graphene Oxide.</title>
        <authorList>
            <person name="Yoshida N."/>
            <person name="Goto Y."/>
            <person name="Miyata Y."/>
        </authorList>
    </citation>
    <scope>NUCLEOTIDE SEQUENCE [LARGE SCALE GENOMIC DNA]</scope>
    <source>
        <strain evidence="7 8">NIT-T3</strain>
    </source>
</reference>
<dbReference type="PROSITE" id="PS51007">
    <property type="entry name" value="CYTC"/>
    <property type="match status" value="1"/>
</dbReference>
<gene>
    <name evidence="7" type="ORF">DESUT3_31880</name>
</gene>
<evidence type="ECO:0000256" key="5">
    <source>
        <dbReference type="SAM" id="SignalP"/>
    </source>
</evidence>
<evidence type="ECO:0000256" key="3">
    <source>
        <dbReference type="ARBA" id="ARBA00023004"/>
    </source>
</evidence>
<dbReference type="InterPro" id="IPR009056">
    <property type="entry name" value="Cyt_c-like_dom"/>
</dbReference>
<dbReference type="InterPro" id="IPR036909">
    <property type="entry name" value="Cyt_c-like_dom_sf"/>
</dbReference>